<dbReference type="EMBL" id="FNAY01000016">
    <property type="protein sequence ID" value="SDF75089.1"/>
    <property type="molecule type" value="Genomic_DNA"/>
</dbReference>
<feature type="region of interest" description="Disordered" evidence="1">
    <location>
        <begin position="1"/>
        <end position="132"/>
    </location>
</feature>
<proteinExistence type="predicted"/>
<sequence length="188" mass="18599">MITAVSTAPSVVQAQTARAATASSPAFTLSEAETAPEPSQDRAGSGQSSRMQEALLQARAAEANQTEAPVPAAEEGAAASEAGAEAAPAGAASAGSDHIAPAGTRAAGDAAPEKQETSDADRKKAARKAAKEIEESFDRIKELLANRTEVPEAATGSQAAASAWAASRKVLGISSLPSATASVSATSA</sequence>
<dbReference type="RefSeq" id="WP_074555257.1">
    <property type="nucleotide sequence ID" value="NZ_CP119563.1"/>
</dbReference>
<organism evidence="2 3">
    <name type="scientific">Rhodobacter capsulatus</name>
    <name type="common">Rhodopseudomonas capsulata</name>
    <dbReference type="NCBI Taxonomy" id="1061"/>
    <lineage>
        <taxon>Bacteria</taxon>
        <taxon>Pseudomonadati</taxon>
        <taxon>Pseudomonadota</taxon>
        <taxon>Alphaproteobacteria</taxon>
        <taxon>Rhodobacterales</taxon>
        <taxon>Rhodobacter group</taxon>
        <taxon>Rhodobacter</taxon>
    </lineage>
</organism>
<feature type="compositionally biased region" description="Polar residues" evidence="1">
    <location>
        <begin position="1"/>
        <end position="12"/>
    </location>
</feature>
<protein>
    <submittedName>
        <fullName evidence="2">Uncharacterized protein</fullName>
    </submittedName>
</protein>
<evidence type="ECO:0000313" key="3">
    <source>
        <dbReference type="Proteomes" id="UP000183812"/>
    </source>
</evidence>
<feature type="compositionally biased region" description="Basic and acidic residues" evidence="1">
    <location>
        <begin position="111"/>
        <end position="132"/>
    </location>
</feature>
<name>A0A1G7NP67_RHOCA</name>
<dbReference type="Proteomes" id="UP000183812">
    <property type="component" value="Unassembled WGS sequence"/>
</dbReference>
<accession>A0A1G7NP67</accession>
<reference evidence="2 3" key="1">
    <citation type="submission" date="2016-10" db="EMBL/GenBank/DDBJ databases">
        <authorList>
            <person name="de Groot N.N."/>
        </authorList>
    </citation>
    <scope>NUCLEOTIDE SEQUENCE [LARGE SCALE GENOMIC DNA]</scope>
    <source>
        <strain evidence="3">DSM 938 / 37b4</strain>
    </source>
</reference>
<gene>
    <name evidence="2" type="ORF">SAMN04244550_02780</name>
</gene>
<feature type="compositionally biased region" description="Low complexity" evidence="1">
    <location>
        <begin position="50"/>
        <end position="110"/>
    </location>
</feature>
<feature type="compositionally biased region" description="Low complexity" evidence="1">
    <location>
        <begin position="13"/>
        <end position="26"/>
    </location>
</feature>
<evidence type="ECO:0000313" key="2">
    <source>
        <dbReference type="EMBL" id="SDF75089.1"/>
    </source>
</evidence>
<dbReference type="AlphaFoldDB" id="A0A1G7NP67"/>
<evidence type="ECO:0000256" key="1">
    <source>
        <dbReference type="SAM" id="MobiDB-lite"/>
    </source>
</evidence>